<reference evidence="3" key="2">
    <citation type="submission" date="2025-08" db="UniProtKB">
        <authorList>
            <consortium name="RefSeq"/>
        </authorList>
    </citation>
    <scope>IDENTIFICATION</scope>
</reference>
<accession>A0A1S3IRK6</accession>
<keyword evidence="2" id="KW-1185">Reference proteome</keyword>
<feature type="region of interest" description="Disordered" evidence="1">
    <location>
        <begin position="247"/>
        <end position="337"/>
    </location>
</feature>
<organism evidence="2 3">
    <name type="scientific">Lingula anatina</name>
    <name type="common">Brachiopod</name>
    <name type="synonym">Lingula unguis</name>
    <dbReference type="NCBI Taxonomy" id="7574"/>
    <lineage>
        <taxon>Eukaryota</taxon>
        <taxon>Metazoa</taxon>
        <taxon>Spiralia</taxon>
        <taxon>Lophotrochozoa</taxon>
        <taxon>Brachiopoda</taxon>
        <taxon>Linguliformea</taxon>
        <taxon>Lingulata</taxon>
        <taxon>Lingulida</taxon>
        <taxon>Linguloidea</taxon>
        <taxon>Lingulidae</taxon>
        <taxon>Lingula</taxon>
    </lineage>
</organism>
<dbReference type="Proteomes" id="UP000085678">
    <property type="component" value="Unplaced"/>
</dbReference>
<dbReference type="KEGG" id="lak:106160045"/>
<sequence>MLTSRQGLIERERAMNTARYMMDSKVGLCVLKTNTHEDRLHDKERKKIEAQIRRKQMHFEQEKKRFLQSQMLYNFEPTIIVERPPSPEAWMHYEQAIDEDYPKKEPGYMRPIRSRIKTPSNLPTIDAFTVRSKKKTNIWEEALGDIDQTKFISTVPPSARLSQDERVDLQKGWVFHRPQSRLEDLKKEAEEMAKLKNKKDPYKMHTKKKKGDGRSKKEIIEKIAAANAALDDDGAADYSTTFITQLPTDREPKVKFSQNYKIHPSSATSGGARQHRRAANSQKLDSSFPAGFESSRVKRHSAGIQTASKNDTTVALSSPKRTATSASSVGRSAITDT</sequence>
<feature type="compositionally biased region" description="Polar residues" evidence="1">
    <location>
        <begin position="303"/>
        <end position="337"/>
    </location>
</feature>
<dbReference type="GeneID" id="106160045"/>
<dbReference type="RefSeq" id="XP_013392012.1">
    <property type="nucleotide sequence ID" value="XM_013536558.1"/>
</dbReference>
<evidence type="ECO:0000256" key="1">
    <source>
        <dbReference type="SAM" id="MobiDB-lite"/>
    </source>
</evidence>
<dbReference type="AlphaFoldDB" id="A0A1S3IRK6"/>
<reference evidence="3" key="1">
    <citation type="journal article" date="2015" name="Nat. Commun.">
        <title>The Lingula genome provides insights into brachiopod evolution and the origin of phosphate biomineralization.</title>
        <authorList>
            <person name="Luo Y.J."/>
            <person name="Takeuchi T."/>
            <person name="Koyanagi R."/>
            <person name="Yamada L."/>
            <person name="Kanda M."/>
            <person name="Khalturina M."/>
            <person name="Fujie M."/>
            <person name="Yamasaki S.I."/>
            <person name="Endo K."/>
            <person name="Satoh N."/>
        </authorList>
    </citation>
    <scope>NUCLEOTIDE SEQUENCE</scope>
</reference>
<proteinExistence type="predicted"/>
<evidence type="ECO:0000313" key="2">
    <source>
        <dbReference type="Proteomes" id="UP000085678"/>
    </source>
</evidence>
<feature type="compositionally biased region" description="Polar residues" evidence="1">
    <location>
        <begin position="256"/>
        <end position="271"/>
    </location>
</feature>
<protein>
    <submittedName>
        <fullName evidence="3">Uncharacterized protein LOC106160045</fullName>
    </submittedName>
</protein>
<gene>
    <name evidence="3" type="primary">LOC106160045</name>
</gene>
<dbReference type="InParanoid" id="A0A1S3IRK6"/>
<evidence type="ECO:0000313" key="3">
    <source>
        <dbReference type="RefSeq" id="XP_013392012.1"/>
    </source>
</evidence>
<dbReference type="OrthoDB" id="6140847at2759"/>
<name>A0A1S3IRK6_LINAN</name>